<dbReference type="GO" id="GO:0002100">
    <property type="term" value="P:tRNA wobble adenosine to inosine editing"/>
    <property type="evidence" value="ECO:0007669"/>
    <property type="project" value="InterPro"/>
</dbReference>
<dbReference type="GO" id="GO:0046872">
    <property type="term" value="F:metal ion binding"/>
    <property type="evidence" value="ECO:0007669"/>
    <property type="project" value="UniProtKB-KW"/>
</dbReference>
<dbReference type="Gene3D" id="3.40.140.10">
    <property type="entry name" value="Cytidine Deaminase, domain 2"/>
    <property type="match status" value="1"/>
</dbReference>
<feature type="domain" description="CMP/dCMP-type deaminase" evidence="3">
    <location>
        <begin position="243"/>
        <end position="367"/>
    </location>
</feature>
<dbReference type="GO" id="GO:0052717">
    <property type="term" value="F:tRNA-specific adenosine-34 deaminase activity"/>
    <property type="evidence" value="ECO:0007669"/>
    <property type="project" value="UniProtKB-EC"/>
</dbReference>
<dbReference type="InterPro" id="IPR016193">
    <property type="entry name" value="Cytidine_deaminase-like"/>
</dbReference>
<dbReference type="SUPFAM" id="SSF53927">
    <property type="entry name" value="Cytidine deaminase-like"/>
    <property type="match status" value="1"/>
</dbReference>
<dbReference type="Proteomes" id="UP001172457">
    <property type="component" value="Chromosome 2"/>
</dbReference>
<name>A0AA38WIB3_9ASTR</name>
<organism evidence="4 5">
    <name type="scientific">Centaurea solstitialis</name>
    <name type="common">yellow star-thistle</name>
    <dbReference type="NCBI Taxonomy" id="347529"/>
    <lineage>
        <taxon>Eukaryota</taxon>
        <taxon>Viridiplantae</taxon>
        <taxon>Streptophyta</taxon>
        <taxon>Embryophyta</taxon>
        <taxon>Tracheophyta</taxon>
        <taxon>Spermatophyta</taxon>
        <taxon>Magnoliopsida</taxon>
        <taxon>eudicotyledons</taxon>
        <taxon>Gunneridae</taxon>
        <taxon>Pentapetalae</taxon>
        <taxon>asterids</taxon>
        <taxon>campanulids</taxon>
        <taxon>Asterales</taxon>
        <taxon>Asteraceae</taxon>
        <taxon>Carduoideae</taxon>
        <taxon>Cardueae</taxon>
        <taxon>Centaureinae</taxon>
        <taxon>Centaurea</taxon>
    </lineage>
</organism>
<comment type="caution">
    <text evidence="4">The sequence shown here is derived from an EMBL/GenBank/DDBJ whole genome shotgun (WGS) entry which is preliminary data.</text>
</comment>
<reference evidence="4" key="1">
    <citation type="submission" date="2023-03" db="EMBL/GenBank/DDBJ databases">
        <title>Chromosome-scale reference genome and RAD-based genetic map of yellow starthistle (Centaurea solstitialis) reveal putative structural variation and QTLs associated with invader traits.</title>
        <authorList>
            <person name="Reatini B."/>
            <person name="Cang F.A."/>
            <person name="Jiang Q."/>
            <person name="Mckibben M.T.W."/>
            <person name="Barker M.S."/>
            <person name="Rieseberg L.H."/>
            <person name="Dlugosch K.M."/>
        </authorList>
    </citation>
    <scope>NUCLEOTIDE SEQUENCE</scope>
    <source>
        <strain evidence="4">CAN-66</strain>
        <tissue evidence="4">Leaf</tissue>
    </source>
</reference>
<protein>
    <recommendedName>
        <fullName evidence="3">CMP/dCMP-type deaminase domain-containing protein</fullName>
    </recommendedName>
</protein>
<evidence type="ECO:0000313" key="5">
    <source>
        <dbReference type="Proteomes" id="UP001172457"/>
    </source>
</evidence>
<evidence type="ECO:0000256" key="2">
    <source>
        <dbReference type="ARBA" id="ARBA00038160"/>
    </source>
</evidence>
<dbReference type="PANTHER" id="PTHR11079:SF156">
    <property type="entry name" value="INACTIVE TRNA-SPECIFIC ADENOSINE DEAMINASE-LIKE PROTEIN 3-RELATED"/>
    <property type="match status" value="1"/>
</dbReference>
<dbReference type="GO" id="GO:0005737">
    <property type="term" value="C:cytoplasm"/>
    <property type="evidence" value="ECO:0007669"/>
    <property type="project" value="TreeGrafter"/>
</dbReference>
<comment type="similarity">
    <text evidence="2">Belongs to the cytidine and deoxycytidylate deaminase family. ADAT3 subfamily.</text>
</comment>
<accession>A0AA38WIB3</accession>
<dbReference type="PANTHER" id="PTHR11079">
    <property type="entry name" value="CYTOSINE DEAMINASE FAMILY MEMBER"/>
    <property type="match status" value="1"/>
</dbReference>
<evidence type="ECO:0000256" key="1">
    <source>
        <dbReference type="ARBA" id="ARBA00022694"/>
    </source>
</evidence>
<proteinExistence type="inferred from homology"/>
<evidence type="ECO:0000313" key="4">
    <source>
        <dbReference type="EMBL" id="KAJ9562102.1"/>
    </source>
</evidence>
<keyword evidence="5" id="KW-1185">Reference proteome</keyword>
<dbReference type="AlphaFoldDB" id="A0AA38WIB3"/>
<sequence length="398" mass="44948">MNECKEKEHWEIIHIPDKPPFPLHQQPTVNVYAAVIDPKITNTLVRKLNQILPLENLRHVKRVRKQCLDGGSTHLTAILCLADESDSQLDIIPQEVVELIDFYHLETFIKKVCKYAPLSKEEWVEQCKIWPTSYHPPTYNIRGITGFSEEESHSVCTFMKLALESAKCEGQMVNAAIIVDPSTNQVIASARDQVHSCSCSINHACRTQNHDNMLLNSSATEPELSYGGVSCLNPWQWSNQNSCSWHPLRHAAIVAIEHSAARDRRLFPGGGGAAYGVDETEHLQLDLTCPLLKKQKTKSMHEKDDEELNSHSNGCHPELARPYLCTGYDIYLVWEPCAMCAMALVHQRVKRIFYGFPNPNAGALGSVHRLQGEKSLNHHYAVFKVMLPPENTLMKLNN</sequence>
<gene>
    <name evidence="4" type="ORF">OSB04_007262</name>
</gene>
<evidence type="ECO:0000259" key="3">
    <source>
        <dbReference type="PROSITE" id="PS51747"/>
    </source>
</evidence>
<dbReference type="InterPro" id="IPR002125">
    <property type="entry name" value="CMP_dCMP_dom"/>
</dbReference>
<dbReference type="EMBL" id="JARYMX010000002">
    <property type="protein sequence ID" value="KAJ9562102.1"/>
    <property type="molecule type" value="Genomic_DNA"/>
</dbReference>
<dbReference type="GO" id="GO:0005634">
    <property type="term" value="C:nucleus"/>
    <property type="evidence" value="ECO:0007669"/>
    <property type="project" value="TreeGrafter"/>
</dbReference>
<keyword evidence="1" id="KW-0819">tRNA processing</keyword>
<dbReference type="PROSITE" id="PS51747">
    <property type="entry name" value="CYT_DCMP_DEAMINASES_2"/>
    <property type="match status" value="1"/>
</dbReference>